<protein>
    <recommendedName>
        <fullName evidence="3">Transposase</fullName>
    </recommendedName>
</protein>
<sequence length="36" mass="4271">MAKHTFEFKLKFVYDYLSGHGGTHFLQKKYGFKDNS</sequence>
<evidence type="ECO:0000313" key="2">
    <source>
        <dbReference type="Proteomes" id="UP000195080"/>
    </source>
</evidence>
<evidence type="ECO:0008006" key="3">
    <source>
        <dbReference type="Google" id="ProtNLM"/>
    </source>
</evidence>
<name>A0ABZ2T3W8_9ENTE</name>
<evidence type="ECO:0000313" key="1">
    <source>
        <dbReference type="EMBL" id="WYJ86073.1"/>
    </source>
</evidence>
<dbReference type="EMBL" id="CP147248">
    <property type="protein sequence ID" value="WYJ86073.1"/>
    <property type="molecule type" value="Genomic_DNA"/>
</dbReference>
<organism evidence="1 2">
    <name type="scientific">Candidatus Enterococcus lemimoniae</name>
    <dbReference type="NCBI Taxonomy" id="1834167"/>
    <lineage>
        <taxon>Bacteria</taxon>
        <taxon>Bacillati</taxon>
        <taxon>Bacillota</taxon>
        <taxon>Bacilli</taxon>
        <taxon>Lactobacillales</taxon>
        <taxon>Enterococcaceae</taxon>
        <taxon>Enterococcus</taxon>
    </lineage>
</organism>
<keyword evidence="2" id="KW-1185">Reference proteome</keyword>
<reference evidence="2" key="1">
    <citation type="submission" date="2017-05" db="EMBL/GenBank/DDBJ databases">
        <title>The Genome Sequence of EEnterococcus faecalis 9F2_4866.</title>
        <authorList>
            <consortium name="The Broad Institute Genomics Platform"/>
            <consortium name="The Broad Institute Genomic Center for Infectious Diseases"/>
            <person name="Earl A."/>
            <person name="Manson A."/>
            <person name="Schwartman J."/>
            <person name="Gilmore M."/>
            <person name="Abouelleil A."/>
            <person name="Cao P."/>
            <person name="Chapman S."/>
            <person name="Cusick C."/>
            <person name="Shea T."/>
            <person name="Young S."/>
            <person name="Neafsey D."/>
            <person name="Nusbaum C."/>
            <person name="Birren B."/>
        </authorList>
    </citation>
    <scope>NUCLEOTIDE SEQUENCE [LARGE SCALE GENOMIC DNA]</scope>
    <source>
        <strain evidence="2">12C11_DIV0727</strain>
    </source>
</reference>
<dbReference type="Proteomes" id="UP000195080">
    <property type="component" value="Chromosome"/>
</dbReference>
<gene>
    <name evidence="1" type="ORF">A5866_001151</name>
</gene>
<proteinExistence type="predicted"/>
<accession>A0ABZ2T3W8</accession>